<dbReference type="Proteomes" id="UP000199585">
    <property type="component" value="Unassembled WGS sequence"/>
</dbReference>
<dbReference type="RefSeq" id="WP_089899066.1">
    <property type="nucleotide sequence ID" value="NZ_FOCI01000003.1"/>
</dbReference>
<feature type="transmembrane region" description="Helical" evidence="1">
    <location>
        <begin position="12"/>
        <end position="33"/>
    </location>
</feature>
<keyword evidence="3" id="KW-1185">Reference proteome</keyword>
<sequence>MRDFFIGVLDKLITVFVVLMGIAIVIAAVAALVSPGTMGPGGGGILGFLFILIGGGLYVSFTAGFLYLGLGIYQNTRRTAEATERMAGQPRV</sequence>
<accession>A0A1H8AI79</accession>
<evidence type="ECO:0000256" key="1">
    <source>
        <dbReference type="SAM" id="Phobius"/>
    </source>
</evidence>
<keyword evidence="1" id="KW-0472">Membrane</keyword>
<evidence type="ECO:0000313" key="3">
    <source>
        <dbReference type="Proteomes" id="UP000199585"/>
    </source>
</evidence>
<keyword evidence="1" id="KW-1133">Transmembrane helix</keyword>
<evidence type="ECO:0000313" key="2">
    <source>
        <dbReference type="EMBL" id="SEM69227.1"/>
    </source>
</evidence>
<reference evidence="2 3" key="1">
    <citation type="submission" date="2016-10" db="EMBL/GenBank/DDBJ databases">
        <authorList>
            <person name="de Groot N.N."/>
        </authorList>
    </citation>
    <scope>NUCLEOTIDE SEQUENCE [LARGE SCALE GENOMIC DNA]</scope>
    <source>
        <strain evidence="2 3">DSM 16213</strain>
    </source>
</reference>
<proteinExistence type="predicted"/>
<keyword evidence="1" id="KW-0812">Transmembrane</keyword>
<gene>
    <name evidence="2" type="ORF">SAMN04488003_103141</name>
</gene>
<organism evidence="2 3">
    <name type="scientific">Loktanella fryxellensis</name>
    <dbReference type="NCBI Taxonomy" id="245187"/>
    <lineage>
        <taxon>Bacteria</taxon>
        <taxon>Pseudomonadati</taxon>
        <taxon>Pseudomonadota</taxon>
        <taxon>Alphaproteobacteria</taxon>
        <taxon>Rhodobacterales</taxon>
        <taxon>Roseobacteraceae</taxon>
        <taxon>Loktanella</taxon>
    </lineage>
</organism>
<dbReference type="OrthoDB" id="7871282at2"/>
<dbReference type="AlphaFoldDB" id="A0A1H8AI79"/>
<dbReference type="EMBL" id="FOCI01000003">
    <property type="protein sequence ID" value="SEM69227.1"/>
    <property type="molecule type" value="Genomic_DNA"/>
</dbReference>
<protein>
    <submittedName>
        <fullName evidence="2">Uncharacterized protein</fullName>
    </submittedName>
</protein>
<feature type="transmembrane region" description="Helical" evidence="1">
    <location>
        <begin position="45"/>
        <end position="68"/>
    </location>
</feature>
<dbReference type="STRING" id="245187.SAMN04488003_103141"/>
<name>A0A1H8AI79_9RHOB</name>